<dbReference type="GO" id="GO:0000976">
    <property type="term" value="F:transcription cis-regulatory region binding"/>
    <property type="evidence" value="ECO:0007669"/>
    <property type="project" value="TreeGrafter"/>
</dbReference>
<dbReference type="Pfam" id="PF25577">
    <property type="entry name" value="TPR_TAF2_C"/>
    <property type="match status" value="1"/>
</dbReference>
<dbReference type="InterPro" id="IPR037813">
    <property type="entry name" value="TAF2"/>
</dbReference>
<dbReference type="STRING" id="1448320.A0A319DC97"/>
<dbReference type="InterPro" id="IPR042097">
    <property type="entry name" value="Aminopeptidase_N-like_N_sf"/>
</dbReference>
<dbReference type="PANTHER" id="PTHR15137:SF9">
    <property type="entry name" value="TRANSCRIPTION INITIATION FACTOR TFIID SUBUNIT 2"/>
    <property type="match status" value="1"/>
</dbReference>
<dbReference type="Gene3D" id="2.60.40.1730">
    <property type="entry name" value="tricorn interacting facor f3 domain"/>
    <property type="match status" value="1"/>
</dbReference>
<reference evidence="12 13" key="1">
    <citation type="submission" date="2018-02" db="EMBL/GenBank/DDBJ databases">
        <title>The genomes of Aspergillus section Nigri reveals drivers in fungal speciation.</title>
        <authorList>
            <consortium name="DOE Joint Genome Institute"/>
            <person name="Vesth T.C."/>
            <person name="Nybo J."/>
            <person name="Theobald S."/>
            <person name="Brandl J."/>
            <person name="Frisvad J.C."/>
            <person name="Nielsen K.F."/>
            <person name="Lyhne E.K."/>
            <person name="Kogle M.E."/>
            <person name="Kuo A."/>
            <person name="Riley R."/>
            <person name="Clum A."/>
            <person name="Nolan M."/>
            <person name="Lipzen A."/>
            <person name="Salamov A."/>
            <person name="Henrissat B."/>
            <person name="Wiebenga A."/>
            <person name="De vries R.P."/>
            <person name="Grigoriev I.V."/>
            <person name="Mortensen U.H."/>
            <person name="Andersen M.R."/>
            <person name="Baker S.E."/>
        </authorList>
    </citation>
    <scope>NUCLEOTIDE SEQUENCE [LARGE SCALE GENOMIC DNA]</scope>
    <source>
        <strain evidence="12 13">CBS 707.79</strain>
    </source>
</reference>
<keyword evidence="13" id="KW-1185">Reference proteome</keyword>
<feature type="region of interest" description="Disordered" evidence="9">
    <location>
        <begin position="1172"/>
        <end position="1273"/>
    </location>
</feature>
<dbReference type="EMBL" id="KZ825865">
    <property type="protein sequence ID" value="PYH94774.1"/>
    <property type="molecule type" value="Genomic_DNA"/>
</dbReference>
<dbReference type="OrthoDB" id="308861at2759"/>
<keyword evidence="5" id="KW-0804">Transcription</keyword>
<evidence type="ECO:0000259" key="10">
    <source>
        <dbReference type="Pfam" id="PF25316"/>
    </source>
</evidence>
<protein>
    <recommendedName>
        <fullName evidence="3">Transcription initiation factor TFIID subunit 2</fullName>
    </recommendedName>
    <alternativeName>
        <fullName evidence="8">TBP-associated factor 2</fullName>
    </alternativeName>
</protein>
<dbReference type="Gene3D" id="1.10.390.10">
    <property type="entry name" value="Neutral Protease Domain 2"/>
    <property type="match status" value="1"/>
</dbReference>
<comment type="function">
    <text evidence="7">Functions as a component of the DNA-binding general transcription factor complex TFIID. Binding of TFIID to a promoter (with or without TATA element) is the initial step in pre-initiation complex (PIC) formation. TFIID plays a key role in the regulation of gene expression by RNA polymerase II through different activities such as transcription activator interaction, core promoter recognition and selectivity, TFIIA and TFIIB interaction, chromatin modification (histone acetylation by TAF1), facilitation of DNA opening and initiation of transcription.</text>
</comment>
<dbReference type="GO" id="GO:0003682">
    <property type="term" value="F:chromatin binding"/>
    <property type="evidence" value="ECO:0007669"/>
    <property type="project" value="TreeGrafter"/>
</dbReference>
<feature type="compositionally biased region" description="Low complexity" evidence="9">
    <location>
        <begin position="1236"/>
        <end position="1256"/>
    </location>
</feature>
<feature type="compositionally biased region" description="Basic residues" evidence="9">
    <location>
        <begin position="1264"/>
        <end position="1273"/>
    </location>
</feature>
<evidence type="ECO:0000259" key="11">
    <source>
        <dbReference type="Pfam" id="PF25577"/>
    </source>
</evidence>
<evidence type="ECO:0000256" key="8">
    <source>
        <dbReference type="ARBA" id="ARBA00076306"/>
    </source>
</evidence>
<name>A0A319DC97_9EURO</name>
<comment type="subcellular location">
    <subcellularLocation>
        <location evidence="1">Nucleus</location>
    </subcellularLocation>
</comment>
<evidence type="ECO:0000313" key="13">
    <source>
        <dbReference type="Proteomes" id="UP000247810"/>
    </source>
</evidence>
<evidence type="ECO:0000256" key="5">
    <source>
        <dbReference type="ARBA" id="ARBA00023163"/>
    </source>
</evidence>
<feature type="domain" description="Transcription initiation factor TFIID subunit 2 Ig-like" evidence="10">
    <location>
        <begin position="574"/>
        <end position="756"/>
    </location>
</feature>
<dbReference type="FunFam" id="1.10.390.10:FF:000011">
    <property type="entry name" value="Transcription initiation factor TFIID subunit"/>
    <property type="match status" value="1"/>
</dbReference>
<dbReference type="Proteomes" id="UP000247810">
    <property type="component" value="Unassembled WGS sequence"/>
</dbReference>
<dbReference type="VEuPathDB" id="FungiDB:BO71DRAFT_483482"/>
<gene>
    <name evidence="12" type="ORF">BO71DRAFT_483482</name>
</gene>
<sequence length="1273" mass="143716">MPGVVEAPAGPVRPELGFTVAHQKVELEIDFASKSLKGKTEITIHPHHKDLRVVRLNFRQGELRRLNVSGKVPAVKYVDPYESLQLYGPHYHQRLSSKIDGLLKSPPEPDLLLTIPKSVRIDELDPSSIEAQDQMTLRATGSADDAEGPLSAKAADSSLPRFTAVTVYIEFVIDNIRDGLQFVGIDNGDRRYPHAYTTNSLGYGAGCPLFPCVDDPASRCTWEISIRCPCSLGDMFDRKARDHSGASGSNRSKSAAGQDRYIAPDDETLDLSVVCSGDLTDEITDPKDPSKKTVSFACYSPLSAQQIGFAVGPFEYVNLSDFRESDQDEQLGLNAIPLHAFCIPGRGDEVRNTCFPMAKAIDFFSLSYGSYPFASYKICFVDDAPEDTLPTACLSICSSHLLFPEEIIDPMYDATRTLVHALSCQWMGVNIVPKEPVDTWVTVSVSWYITDTFMRKLCGNNEHRFRMKQMSDRVCELDYERPSIYDMGNILKIDSSEIEFIALKAPLVLFILDRRLTKASGKATMSRIISRLFLNSRMGDIPNGAVTTSLFQKTCERLGHAKLDSFFQQWVYGAGCPRFQATQRFNKKKLVVEMMIRQVQADPSSTRDLEKNAFLRDVKEEIRGVYAGAVQPVFTGSMTIRIHEADGTPYEHIVEIKEGVTKFDIPYNTKYKRLKRNKRQKERAAAVIGGDPNAEIQEDVLLYCLGDVLQSEEEMQEWKLADWSKEDEERMGQESYEWIRMDADFEWICKLSLAMPGYMYLSQLQQDRDVIAQLESLQYMAIQREHPLISTIFVRTLMDRRYFYGIRVAAVHALVKHAKEDINWVGLFHLERAFQELFCLPGSPMTRSNDFSDRAAYILQLIIPQAISKVRDNSGKTPMRVKRFLYDKLKFNDNSNNEYSDNFYVSMLMESLCHAMLGKTETRSEEDMDDFDMERVLEAQAEEELEKDAIAELDRYRRMDEWSSSFQNVYSRAALRCQMRLMQANILNLDIMQFLPYTRAGTYDLLRVDAFECLVELDIFQSPELLRWFIFTMSSDSSACIRRRLHSLFGKALAPVAFGRDSSNEKPANADGLIIEQESSTEVRQADLARRQTVTGALSALKKEVSGDQVLKESLWAACNSPCIGVLELSEFADLCRVLYDAFTSRMVTMKYPRYWSVKHLGRGRMHFFRSNKIRTTLTPAKDSTAAKRKREDPGMGPPGPRITFKQSKVGSSSATASTPKPPSQQTPKLHIPKFSSPAPQAQPKPTTAPSTPSTPSGGGGFKLKLKFGQKPK</sequence>
<evidence type="ECO:0000256" key="6">
    <source>
        <dbReference type="ARBA" id="ARBA00023242"/>
    </source>
</evidence>
<organism evidence="12 13">
    <name type="scientific">Aspergillus ellipticus CBS 707.79</name>
    <dbReference type="NCBI Taxonomy" id="1448320"/>
    <lineage>
        <taxon>Eukaryota</taxon>
        <taxon>Fungi</taxon>
        <taxon>Dikarya</taxon>
        <taxon>Ascomycota</taxon>
        <taxon>Pezizomycotina</taxon>
        <taxon>Eurotiomycetes</taxon>
        <taxon>Eurotiomycetidae</taxon>
        <taxon>Eurotiales</taxon>
        <taxon>Aspergillaceae</taxon>
        <taxon>Aspergillus</taxon>
        <taxon>Aspergillus subgen. Circumdati</taxon>
    </lineage>
</organism>
<dbReference type="AlphaFoldDB" id="A0A319DC97"/>
<dbReference type="CDD" id="cd09839">
    <property type="entry name" value="M1_like_TAF2"/>
    <property type="match status" value="1"/>
</dbReference>
<dbReference type="InterPro" id="IPR057345">
    <property type="entry name" value="Ig-like_TAF2"/>
</dbReference>
<keyword evidence="4" id="KW-0805">Transcription regulation</keyword>
<evidence type="ECO:0000256" key="7">
    <source>
        <dbReference type="ARBA" id="ARBA00025346"/>
    </source>
</evidence>
<dbReference type="PANTHER" id="PTHR15137">
    <property type="entry name" value="TRANSCRIPTION INITIATION FACTOR TFIID"/>
    <property type="match status" value="1"/>
</dbReference>
<dbReference type="SUPFAM" id="SSF63737">
    <property type="entry name" value="Leukotriene A4 hydrolase N-terminal domain"/>
    <property type="match status" value="1"/>
</dbReference>
<keyword evidence="6" id="KW-0539">Nucleus</keyword>
<proteinExistence type="inferred from homology"/>
<evidence type="ECO:0000256" key="4">
    <source>
        <dbReference type="ARBA" id="ARBA00023015"/>
    </source>
</evidence>
<dbReference type="GO" id="GO:0005669">
    <property type="term" value="C:transcription factor TFIID complex"/>
    <property type="evidence" value="ECO:0007669"/>
    <property type="project" value="InterPro"/>
</dbReference>
<evidence type="ECO:0000256" key="1">
    <source>
        <dbReference type="ARBA" id="ARBA00004123"/>
    </source>
</evidence>
<dbReference type="GO" id="GO:0006367">
    <property type="term" value="P:transcription initiation at RNA polymerase II promoter"/>
    <property type="evidence" value="ECO:0007669"/>
    <property type="project" value="TreeGrafter"/>
</dbReference>
<comment type="similarity">
    <text evidence="2">Belongs to the TAF2 family.</text>
</comment>
<dbReference type="InterPro" id="IPR057991">
    <property type="entry name" value="TPR_TAF2_C"/>
</dbReference>
<dbReference type="InterPro" id="IPR027268">
    <property type="entry name" value="Peptidase_M4/M1_CTD_sf"/>
</dbReference>
<evidence type="ECO:0000256" key="2">
    <source>
        <dbReference type="ARBA" id="ARBA00010937"/>
    </source>
</evidence>
<evidence type="ECO:0000313" key="12">
    <source>
        <dbReference type="EMBL" id="PYH94774.1"/>
    </source>
</evidence>
<dbReference type="GO" id="GO:0016251">
    <property type="term" value="F:RNA polymerase II general transcription initiation factor activity"/>
    <property type="evidence" value="ECO:0007669"/>
    <property type="project" value="TreeGrafter"/>
</dbReference>
<evidence type="ECO:0000256" key="3">
    <source>
        <dbReference type="ARBA" id="ARBA00017363"/>
    </source>
</evidence>
<feature type="domain" description="Transcription initiation factor TFIID subunit 2 TPR repeats" evidence="11">
    <location>
        <begin position="758"/>
        <end position="1052"/>
    </location>
</feature>
<dbReference type="Pfam" id="PF25316">
    <property type="entry name" value="TAF2_3rd"/>
    <property type="match status" value="1"/>
</dbReference>
<accession>A0A319DC97</accession>
<evidence type="ECO:0000256" key="9">
    <source>
        <dbReference type="SAM" id="MobiDB-lite"/>
    </source>
</evidence>
<dbReference type="SUPFAM" id="SSF55486">
    <property type="entry name" value="Metalloproteases ('zincins'), catalytic domain"/>
    <property type="match status" value="1"/>
</dbReference>